<name>A0ABW8SR48_9CLOT</name>
<reference evidence="1 2" key="1">
    <citation type="submission" date="2024-11" db="EMBL/GenBank/DDBJ databases">
        <authorList>
            <person name="Heng Y.C."/>
            <person name="Lim A.C.H."/>
            <person name="Lee J.K.Y."/>
            <person name="Kittelmann S."/>
        </authorList>
    </citation>
    <scope>NUCLEOTIDE SEQUENCE [LARGE SCALE GENOMIC DNA]</scope>
    <source>
        <strain evidence="1 2">WILCCON 0269</strain>
    </source>
</reference>
<keyword evidence="2" id="KW-1185">Reference proteome</keyword>
<dbReference type="Proteomes" id="UP001623660">
    <property type="component" value="Unassembled WGS sequence"/>
</dbReference>
<dbReference type="EMBL" id="JBJHZX010000048">
    <property type="protein sequence ID" value="MFL0198153.1"/>
    <property type="molecule type" value="Genomic_DNA"/>
</dbReference>
<proteinExistence type="predicted"/>
<evidence type="ECO:0000313" key="2">
    <source>
        <dbReference type="Proteomes" id="UP001623660"/>
    </source>
</evidence>
<organism evidence="1 2">
    <name type="scientific">Candidatus Clostridium eludens</name>
    <dbReference type="NCBI Taxonomy" id="3381663"/>
    <lineage>
        <taxon>Bacteria</taxon>
        <taxon>Bacillati</taxon>
        <taxon>Bacillota</taxon>
        <taxon>Clostridia</taxon>
        <taxon>Eubacteriales</taxon>
        <taxon>Clostridiaceae</taxon>
        <taxon>Clostridium</taxon>
    </lineage>
</organism>
<evidence type="ECO:0008006" key="3">
    <source>
        <dbReference type="Google" id="ProtNLM"/>
    </source>
</evidence>
<protein>
    <recommendedName>
        <fullName evidence="3">Replication-relaxation</fullName>
    </recommendedName>
</protein>
<gene>
    <name evidence="1" type="ORF">ACJDU8_21675</name>
</gene>
<dbReference type="RefSeq" id="WP_406794261.1">
    <property type="nucleotide sequence ID" value="NZ_JBJHZX010000048.1"/>
</dbReference>
<dbReference type="InterPro" id="IPR036390">
    <property type="entry name" value="WH_DNA-bd_sf"/>
</dbReference>
<accession>A0ABW8SR48</accession>
<comment type="caution">
    <text evidence="1">The sequence shown here is derived from an EMBL/GenBank/DDBJ whole genome shotgun (WGS) entry which is preliminary data.</text>
</comment>
<sequence>MLSKKDKEILRFIETYKSITINQCAKCIFTGNKWAKDQARRQLRQLYKEKFIQRYQGNRSSQVVYYTIERLGIHDLKLMDVYSEFMSLGATIESFQKEYIVYTDTAKKSYRKIDAVFEINYNDYLIPIICEIDYSHYTSMKKLQDIYKSNHFQEIYGENVFPLIIIVRPVITEYKLLVDNGLLILYVDWELSNLKQALE</sequence>
<evidence type="ECO:0000313" key="1">
    <source>
        <dbReference type="EMBL" id="MFL0198153.1"/>
    </source>
</evidence>
<dbReference type="SUPFAM" id="SSF46785">
    <property type="entry name" value="Winged helix' DNA-binding domain"/>
    <property type="match status" value="1"/>
</dbReference>